<keyword evidence="4" id="KW-1185">Reference proteome</keyword>
<evidence type="ECO:0008006" key="5">
    <source>
        <dbReference type="Google" id="ProtNLM"/>
    </source>
</evidence>
<dbReference type="EMBL" id="PYWC01000078">
    <property type="protein sequence ID" value="PWW73521.1"/>
    <property type="molecule type" value="Genomic_DNA"/>
</dbReference>
<keyword evidence="2" id="KW-0732">Signal</keyword>
<organism evidence="3 4">
    <name type="scientific">Tuber magnatum</name>
    <name type="common">white Piedmont truffle</name>
    <dbReference type="NCBI Taxonomy" id="42249"/>
    <lineage>
        <taxon>Eukaryota</taxon>
        <taxon>Fungi</taxon>
        <taxon>Dikarya</taxon>
        <taxon>Ascomycota</taxon>
        <taxon>Pezizomycotina</taxon>
        <taxon>Pezizomycetes</taxon>
        <taxon>Pezizales</taxon>
        <taxon>Tuberaceae</taxon>
        <taxon>Tuber</taxon>
    </lineage>
</organism>
<dbReference type="AlphaFoldDB" id="A0A317SJY9"/>
<evidence type="ECO:0000256" key="2">
    <source>
        <dbReference type="SAM" id="SignalP"/>
    </source>
</evidence>
<dbReference type="PANTHER" id="PTHR36182:SF1">
    <property type="entry name" value="PROTEIN, PUTATIVE (AFU_ORTHOLOGUE AFUA_6G10930)-RELATED"/>
    <property type="match status" value="1"/>
</dbReference>
<evidence type="ECO:0000256" key="1">
    <source>
        <dbReference type="SAM" id="MobiDB-lite"/>
    </source>
</evidence>
<evidence type="ECO:0000313" key="4">
    <source>
        <dbReference type="Proteomes" id="UP000246991"/>
    </source>
</evidence>
<reference evidence="3 4" key="1">
    <citation type="submission" date="2018-03" db="EMBL/GenBank/DDBJ databases">
        <title>Genomes of Pezizomycetes fungi and the evolution of truffles.</title>
        <authorList>
            <person name="Murat C."/>
            <person name="Payen T."/>
            <person name="Noel B."/>
            <person name="Kuo A."/>
            <person name="Martin F.M."/>
        </authorList>
    </citation>
    <scope>NUCLEOTIDE SEQUENCE [LARGE SCALE GENOMIC DNA]</scope>
    <source>
        <strain evidence="3">091103-1</strain>
    </source>
</reference>
<proteinExistence type="predicted"/>
<sequence>MFAPNFLPPPLLLLLLLISSPQVSSHARMKTPPPLDGPTATDASGNAYNSPLSGTGADFPCKGLHAKPGVDKTPKVTWAAGSTAFFELVPNGAGGGEGAMAAHSGGSCQASLSYDNGATWKVLHTYQGGCPRDVPYKSNIAGPDQKFEFQVPKEAKSGDALFSWSWIAVTGNRDEYYMNCAYVKITGSGTSTLDDYEDMWVGDMNIPGRIKTGECRSKAGLAIVYPHPG</sequence>
<dbReference type="PANTHER" id="PTHR36182">
    <property type="entry name" value="PROTEIN, PUTATIVE (AFU_ORTHOLOGUE AFUA_6G10930)-RELATED"/>
    <property type="match status" value="1"/>
</dbReference>
<dbReference type="Gene3D" id="2.70.50.70">
    <property type="match status" value="1"/>
</dbReference>
<dbReference type="STRING" id="42249.A0A317SJY9"/>
<evidence type="ECO:0000313" key="3">
    <source>
        <dbReference type="EMBL" id="PWW73521.1"/>
    </source>
</evidence>
<feature type="chain" id="PRO_5016260939" description="Lytic polysaccharide monooxygenase" evidence="2">
    <location>
        <begin position="26"/>
        <end position="229"/>
    </location>
</feature>
<accession>A0A317SJY9</accession>
<feature type="region of interest" description="Disordered" evidence="1">
    <location>
        <begin position="26"/>
        <end position="49"/>
    </location>
</feature>
<dbReference type="OrthoDB" id="2342176at2759"/>
<name>A0A317SJY9_9PEZI</name>
<gene>
    <name evidence="3" type="ORF">C7212DRAFT_217727</name>
</gene>
<feature type="signal peptide" evidence="2">
    <location>
        <begin position="1"/>
        <end position="25"/>
    </location>
</feature>
<feature type="non-terminal residue" evidence="3">
    <location>
        <position position="229"/>
    </location>
</feature>
<protein>
    <recommendedName>
        <fullName evidence="5">Lytic polysaccharide monooxygenase</fullName>
    </recommendedName>
</protein>
<comment type="caution">
    <text evidence="3">The sequence shown here is derived from an EMBL/GenBank/DDBJ whole genome shotgun (WGS) entry which is preliminary data.</text>
</comment>
<dbReference type="Proteomes" id="UP000246991">
    <property type="component" value="Unassembled WGS sequence"/>
</dbReference>